<dbReference type="Gene3D" id="2.160.20.10">
    <property type="entry name" value="Single-stranded right-handed beta-helix, Pectin lyase-like"/>
    <property type="match status" value="1"/>
</dbReference>
<evidence type="ECO:0000256" key="2">
    <source>
        <dbReference type="ARBA" id="ARBA00022801"/>
    </source>
</evidence>
<dbReference type="PANTHER" id="PTHR31321:SF57">
    <property type="entry name" value="PECTINESTERASE 53-RELATED"/>
    <property type="match status" value="1"/>
</dbReference>
<dbReference type="GO" id="GO:0042545">
    <property type="term" value="P:cell wall modification"/>
    <property type="evidence" value="ECO:0007669"/>
    <property type="project" value="InterPro"/>
</dbReference>
<feature type="chain" id="PRO_5044246695" evidence="4">
    <location>
        <begin position="27"/>
        <end position="328"/>
    </location>
</feature>
<dbReference type="InterPro" id="IPR011050">
    <property type="entry name" value="Pectin_lyase_fold/virulence"/>
</dbReference>
<evidence type="ECO:0000256" key="1">
    <source>
        <dbReference type="ARBA" id="ARBA00008891"/>
    </source>
</evidence>
<accession>A0AB39KY01</accession>
<dbReference type="SUPFAM" id="SSF51126">
    <property type="entry name" value="Pectin lyase-like"/>
    <property type="match status" value="1"/>
</dbReference>
<keyword evidence="3" id="KW-0063">Aspartyl esterase</keyword>
<evidence type="ECO:0000256" key="4">
    <source>
        <dbReference type="SAM" id="SignalP"/>
    </source>
</evidence>
<gene>
    <name evidence="6" type="ORF">ABOZ73_08360</name>
</gene>
<dbReference type="InterPro" id="IPR012334">
    <property type="entry name" value="Pectin_lyas_fold"/>
</dbReference>
<organism evidence="6">
    <name type="scientific">Caulobacter sp. 73W</name>
    <dbReference type="NCBI Taxonomy" id="3161137"/>
    <lineage>
        <taxon>Bacteria</taxon>
        <taxon>Pseudomonadati</taxon>
        <taxon>Pseudomonadota</taxon>
        <taxon>Alphaproteobacteria</taxon>
        <taxon>Caulobacterales</taxon>
        <taxon>Caulobacteraceae</taxon>
        <taxon>Caulobacter</taxon>
    </lineage>
</organism>
<dbReference type="GO" id="GO:0030599">
    <property type="term" value="F:pectinesterase activity"/>
    <property type="evidence" value="ECO:0007669"/>
    <property type="project" value="InterPro"/>
</dbReference>
<dbReference type="InterPro" id="IPR006311">
    <property type="entry name" value="TAT_signal"/>
</dbReference>
<feature type="domain" description="Pectinesterase catalytic" evidence="5">
    <location>
        <begin position="34"/>
        <end position="320"/>
    </location>
</feature>
<dbReference type="InterPro" id="IPR000070">
    <property type="entry name" value="Pectinesterase_cat"/>
</dbReference>
<keyword evidence="4" id="KW-0732">Signal</keyword>
<comment type="similarity">
    <text evidence="1">Belongs to the pectinesterase family.</text>
</comment>
<evidence type="ECO:0000256" key="3">
    <source>
        <dbReference type="ARBA" id="ARBA00023085"/>
    </source>
</evidence>
<evidence type="ECO:0000259" key="5">
    <source>
        <dbReference type="Pfam" id="PF01095"/>
    </source>
</evidence>
<dbReference type="EMBL" id="CP158375">
    <property type="protein sequence ID" value="XDO98412.1"/>
    <property type="molecule type" value="Genomic_DNA"/>
</dbReference>
<dbReference type="Pfam" id="PF01095">
    <property type="entry name" value="Pectinesterase"/>
    <property type="match status" value="1"/>
</dbReference>
<sequence>MSLSRRRFAAGLAILPVAASGLPASAARPARVKVGPGGHQTIASALAALPAEGGQIAIAPGVYREKLSIEAPGVSLIGLGRRPQDVVLVWGDGARTAGGTFKSYSLNVSGDDFTARNLTIQNDYHLRDAQRSQAVALAITGDCAVLDKVVLLGAQDTLYAASRKGGPPSRQYFHRCRIEGHVDFIFGDAKAFFDACQIHTIANDEILITAQSKTTPDQDSAYVFDRCVISAEPQAKNVYLGRAWRPYATVIFMRTDIRAPLNPAGWREWHPGKTTTLDTAYFAEFASSGPGGDVSAREPRTHQLTAAQAARWAKGPFLAGADGWRPKV</sequence>
<reference evidence="6" key="1">
    <citation type="submission" date="2024-06" db="EMBL/GenBank/DDBJ databases">
        <title>Caulobacter inopinatus, sp. nov.</title>
        <authorList>
            <person name="Donachie S.P."/>
        </authorList>
    </citation>
    <scope>NUCLEOTIDE SEQUENCE</scope>
    <source>
        <strain evidence="6">73W</strain>
    </source>
</reference>
<name>A0AB39KY01_9CAUL</name>
<protein>
    <submittedName>
        <fullName evidence="6">Pectinesterase family protein</fullName>
    </submittedName>
</protein>
<feature type="signal peptide" evidence="4">
    <location>
        <begin position="1"/>
        <end position="26"/>
    </location>
</feature>
<dbReference type="GO" id="GO:0009279">
    <property type="term" value="C:cell outer membrane"/>
    <property type="evidence" value="ECO:0007669"/>
    <property type="project" value="TreeGrafter"/>
</dbReference>
<proteinExistence type="inferred from homology"/>
<evidence type="ECO:0000313" key="6">
    <source>
        <dbReference type="EMBL" id="XDO98412.1"/>
    </source>
</evidence>
<dbReference type="PROSITE" id="PS51318">
    <property type="entry name" value="TAT"/>
    <property type="match status" value="1"/>
</dbReference>
<dbReference type="RefSeq" id="WP_369062287.1">
    <property type="nucleotide sequence ID" value="NZ_CP158375.1"/>
</dbReference>
<dbReference type="AlphaFoldDB" id="A0AB39KY01"/>
<dbReference type="PANTHER" id="PTHR31321">
    <property type="entry name" value="ACYL-COA THIOESTER HYDROLASE YBHC-RELATED"/>
    <property type="match status" value="1"/>
</dbReference>
<keyword evidence="2" id="KW-0378">Hydrolase</keyword>